<keyword evidence="6" id="KW-0479">Metal-binding</keyword>
<dbReference type="InterPro" id="IPR029058">
    <property type="entry name" value="AB_hydrolase_fold"/>
</dbReference>
<evidence type="ECO:0000256" key="5">
    <source>
        <dbReference type="ARBA" id="ARBA00022692"/>
    </source>
</evidence>
<dbReference type="GO" id="GO:0046872">
    <property type="term" value="F:metal ion binding"/>
    <property type="evidence" value="ECO:0007669"/>
    <property type="project" value="UniProtKB-KW"/>
</dbReference>
<keyword evidence="3" id="KW-1003">Cell membrane</keyword>
<evidence type="ECO:0000256" key="6">
    <source>
        <dbReference type="ARBA" id="ARBA00022723"/>
    </source>
</evidence>
<evidence type="ECO:0000256" key="12">
    <source>
        <dbReference type="ARBA" id="ARBA00023136"/>
    </source>
</evidence>
<feature type="domain" description="Fungal lipase-type" evidence="15">
    <location>
        <begin position="154"/>
        <end position="317"/>
    </location>
</feature>
<evidence type="ECO:0000256" key="11">
    <source>
        <dbReference type="ARBA" id="ARBA00023098"/>
    </source>
</evidence>
<dbReference type="InterPro" id="IPR002921">
    <property type="entry name" value="Fungal_lipase-type"/>
</dbReference>
<dbReference type="VEuPathDB" id="GiardiaDB:QR46_2880"/>
<dbReference type="Pfam" id="PF01764">
    <property type="entry name" value="Lipase_3"/>
    <property type="match status" value="1"/>
</dbReference>
<dbReference type="OrthoDB" id="438440at2759"/>
<keyword evidence="8" id="KW-0106">Calcium</keyword>
<dbReference type="CDD" id="cd00519">
    <property type="entry name" value="Lipase_3"/>
    <property type="match status" value="1"/>
</dbReference>
<dbReference type="Gene3D" id="3.40.50.1820">
    <property type="entry name" value="alpha/beta hydrolase"/>
    <property type="match status" value="1"/>
</dbReference>
<evidence type="ECO:0000256" key="13">
    <source>
        <dbReference type="ARBA" id="ARBA00024531"/>
    </source>
</evidence>
<dbReference type="EMBL" id="JXTI01000082">
    <property type="protein sequence ID" value="KWX13135.1"/>
    <property type="molecule type" value="Genomic_DNA"/>
</dbReference>
<comment type="subcellular location">
    <subcellularLocation>
        <location evidence="2">Cell membrane</location>
        <topology evidence="2">Multi-pass membrane protein</topology>
    </subcellularLocation>
</comment>
<evidence type="ECO:0000256" key="3">
    <source>
        <dbReference type="ARBA" id="ARBA00022475"/>
    </source>
</evidence>
<keyword evidence="7" id="KW-0378">Hydrolase</keyword>
<dbReference type="SUPFAM" id="SSF53474">
    <property type="entry name" value="alpha/beta-Hydrolases"/>
    <property type="match status" value="1"/>
</dbReference>
<dbReference type="InterPro" id="IPR052214">
    <property type="entry name" value="DAG_Lipase-Related"/>
</dbReference>
<keyword evidence="9" id="KW-0442">Lipid degradation</keyword>
<comment type="caution">
    <text evidence="16">The sequence shown here is derived from an EMBL/GenBank/DDBJ whole genome shotgun (WGS) entry which is preliminary data.</text>
</comment>
<accession>A0A132NSS9</accession>
<evidence type="ECO:0000259" key="15">
    <source>
        <dbReference type="Pfam" id="PF01764"/>
    </source>
</evidence>
<dbReference type="AlphaFoldDB" id="A0A132NSS9"/>
<evidence type="ECO:0000256" key="1">
    <source>
        <dbReference type="ARBA" id="ARBA00001913"/>
    </source>
</evidence>
<comment type="cofactor">
    <cofactor evidence="1">
        <name>Ca(2+)</name>
        <dbReference type="ChEBI" id="CHEBI:29108"/>
    </cofactor>
</comment>
<evidence type="ECO:0000313" key="16">
    <source>
        <dbReference type="EMBL" id="KWX13135.1"/>
    </source>
</evidence>
<keyword evidence="10" id="KW-1133">Transmembrane helix</keyword>
<comment type="catalytic activity">
    <reaction evidence="13">
        <text>a 1,2-diacyl-sn-glycerol + H2O = a 2-acylglycerol + a fatty acid + H(+)</text>
        <dbReference type="Rhea" id="RHEA:33275"/>
        <dbReference type="ChEBI" id="CHEBI:15377"/>
        <dbReference type="ChEBI" id="CHEBI:15378"/>
        <dbReference type="ChEBI" id="CHEBI:17389"/>
        <dbReference type="ChEBI" id="CHEBI:17815"/>
        <dbReference type="ChEBI" id="CHEBI:28868"/>
        <dbReference type="EC" id="3.1.1.116"/>
    </reaction>
    <physiologicalReaction direction="left-to-right" evidence="13">
        <dbReference type="Rhea" id="RHEA:33276"/>
    </physiologicalReaction>
</comment>
<proteinExistence type="predicted"/>
<keyword evidence="5" id="KW-0812">Transmembrane</keyword>
<keyword evidence="12" id="KW-0472">Membrane</keyword>
<keyword evidence="11" id="KW-0443">Lipid metabolism</keyword>
<dbReference type="PANTHER" id="PTHR45792">
    <property type="entry name" value="DIACYLGLYCEROL LIPASE HOMOLOG-RELATED"/>
    <property type="match status" value="1"/>
</dbReference>
<dbReference type="GO" id="GO:0016042">
    <property type="term" value="P:lipid catabolic process"/>
    <property type="evidence" value="ECO:0007669"/>
    <property type="project" value="UniProtKB-KW"/>
</dbReference>
<reference evidence="16 17" key="1">
    <citation type="journal article" date="2015" name="Mol. Biochem. Parasitol.">
        <title>Identification of polymorphic genes for use in assemblage B genotyping assays through comparative genomics of multiple assemblage B Giardia duodenalis isolates.</title>
        <authorList>
            <person name="Wielinga C."/>
            <person name="Thompson R.C."/>
            <person name="Monis P."/>
            <person name="Ryan U."/>
        </authorList>
    </citation>
    <scope>NUCLEOTIDE SEQUENCE [LARGE SCALE GENOMIC DNA]</scope>
    <source>
        <strain evidence="16 17">BAH15c1</strain>
    </source>
</reference>
<evidence type="ECO:0000256" key="10">
    <source>
        <dbReference type="ARBA" id="ARBA00022989"/>
    </source>
</evidence>
<organism evidence="16 17">
    <name type="scientific">Giardia duodenalis assemblage B</name>
    <dbReference type="NCBI Taxonomy" id="1394984"/>
    <lineage>
        <taxon>Eukaryota</taxon>
        <taxon>Metamonada</taxon>
        <taxon>Diplomonadida</taxon>
        <taxon>Hexamitidae</taxon>
        <taxon>Giardiinae</taxon>
        <taxon>Giardia</taxon>
    </lineage>
</organism>
<evidence type="ECO:0000256" key="8">
    <source>
        <dbReference type="ARBA" id="ARBA00022837"/>
    </source>
</evidence>
<evidence type="ECO:0000256" key="9">
    <source>
        <dbReference type="ARBA" id="ARBA00022963"/>
    </source>
</evidence>
<gene>
    <name evidence="16" type="ORF">QR46_2880</name>
</gene>
<evidence type="ECO:0000256" key="4">
    <source>
        <dbReference type="ARBA" id="ARBA00022553"/>
    </source>
</evidence>
<sequence length="473" mass="53413">MRSMITTLKQIISALHSQGSPLKPSAIRYSSITSRKIFPLVAGLLTEIPDVCFEDIVLTIQLSTHIYGREMCHFLHDSRYFVTRFWSWFYSYCPNLIRQFSCSVTNAERKILIDMVTAVNGSLDDVLFFNLKNKDIYQPCWVVIKQPDIRRLLIIARGTLSLLDGFTDIDATSEPLSSCFPELDPSLNFYVHRGILQATIWMYSSIVPCLHSWIDSEIASSTAAKQSSSATLEIEDRSQVSPDTTGFSLLLSGHSLGSAVTVLLGALLLLNHPDRWTTRNVRCIGYGCPPFSNAAFSDWTKAWLTTFIYDMDLVPRLGEHSLRVRACRAANYRGDVEALESANSISRGLMMNHSLILSGNVYLIQSTSGYRKHGFCTPKKIFSASSTIGETSLSSLTKTFDLLDTYSDAPPSSHHAELIEEFEERLYFVTPIDPHDFSETMLNEAALYDHLCYSSIIPHIFERRRRYPAVKKY</sequence>
<evidence type="ECO:0000313" key="17">
    <source>
        <dbReference type="Proteomes" id="UP000070089"/>
    </source>
</evidence>
<dbReference type="GO" id="GO:0016298">
    <property type="term" value="F:lipase activity"/>
    <property type="evidence" value="ECO:0007669"/>
    <property type="project" value="TreeGrafter"/>
</dbReference>
<dbReference type="GO" id="GO:0005886">
    <property type="term" value="C:plasma membrane"/>
    <property type="evidence" value="ECO:0007669"/>
    <property type="project" value="UniProtKB-SubCell"/>
</dbReference>
<name>A0A132NSS9_GIAIN</name>
<evidence type="ECO:0000256" key="7">
    <source>
        <dbReference type="ARBA" id="ARBA00022801"/>
    </source>
</evidence>
<keyword evidence="4" id="KW-0597">Phosphoprotein</keyword>
<dbReference type="PANTHER" id="PTHR45792:SF8">
    <property type="entry name" value="DIACYLGLYCEROL LIPASE-ALPHA"/>
    <property type="match status" value="1"/>
</dbReference>
<evidence type="ECO:0000256" key="14">
    <source>
        <dbReference type="ARBA" id="ARBA00026104"/>
    </source>
</evidence>
<dbReference type="Proteomes" id="UP000070089">
    <property type="component" value="Unassembled WGS sequence"/>
</dbReference>
<dbReference type="EC" id="3.1.1.116" evidence="14"/>
<protein>
    <recommendedName>
        <fullName evidence="14">sn-1-specific diacylglycerol lipase</fullName>
        <ecNumber evidence="14">3.1.1.116</ecNumber>
    </recommendedName>
</protein>
<evidence type="ECO:0000256" key="2">
    <source>
        <dbReference type="ARBA" id="ARBA00004651"/>
    </source>
</evidence>